<dbReference type="Proteomes" id="UP000238479">
    <property type="component" value="Chromosome 1"/>
</dbReference>
<dbReference type="GO" id="GO:0006508">
    <property type="term" value="P:proteolysis"/>
    <property type="evidence" value="ECO:0007669"/>
    <property type="project" value="UniProtKB-KW"/>
</dbReference>
<dbReference type="GO" id="GO:0008233">
    <property type="term" value="F:peptidase activity"/>
    <property type="evidence" value="ECO:0007669"/>
    <property type="project" value="UniProtKB-KW"/>
</dbReference>
<proteinExistence type="predicted"/>
<dbReference type="AlphaFoldDB" id="A0A2P6SD55"/>
<gene>
    <name evidence="1" type="ORF">RchiOBHm_Chr1g0339141</name>
</gene>
<organism evidence="1 2">
    <name type="scientific">Rosa chinensis</name>
    <name type="common">China rose</name>
    <dbReference type="NCBI Taxonomy" id="74649"/>
    <lineage>
        <taxon>Eukaryota</taxon>
        <taxon>Viridiplantae</taxon>
        <taxon>Streptophyta</taxon>
        <taxon>Embryophyta</taxon>
        <taxon>Tracheophyta</taxon>
        <taxon>Spermatophyta</taxon>
        <taxon>Magnoliopsida</taxon>
        <taxon>eudicotyledons</taxon>
        <taxon>Gunneridae</taxon>
        <taxon>Pentapetalae</taxon>
        <taxon>rosids</taxon>
        <taxon>fabids</taxon>
        <taxon>Rosales</taxon>
        <taxon>Rosaceae</taxon>
        <taxon>Rosoideae</taxon>
        <taxon>Rosoideae incertae sedis</taxon>
        <taxon>Rosa</taxon>
    </lineage>
</organism>
<comment type="caution">
    <text evidence="1">The sequence shown here is derived from an EMBL/GenBank/DDBJ whole genome shotgun (WGS) entry which is preliminary data.</text>
</comment>
<dbReference type="EMBL" id="PDCK01000039">
    <property type="protein sequence ID" value="PRQ56609.1"/>
    <property type="molecule type" value="Genomic_DNA"/>
</dbReference>
<dbReference type="Gene3D" id="3.90.226.10">
    <property type="entry name" value="2-enoyl-CoA Hydratase, Chain A, domain 1"/>
    <property type="match status" value="1"/>
</dbReference>
<accession>A0A2P6SD55</accession>
<sequence>MIVPAITELLVAQFMWMDYDNPSKTIYLYINSFGTQVSVGIISNSNSIYLMKSEIQFEGCLYHIHYLIVHK</sequence>
<dbReference type="Gramene" id="PRQ56609">
    <property type="protein sequence ID" value="PRQ56609"/>
    <property type="gene ID" value="RchiOBHm_Chr1g0339141"/>
</dbReference>
<evidence type="ECO:0000313" key="2">
    <source>
        <dbReference type="Proteomes" id="UP000238479"/>
    </source>
</evidence>
<dbReference type="STRING" id="74649.A0A2P6SD55"/>
<keyword evidence="1" id="KW-0645">Protease</keyword>
<dbReference type="Pfam" id="PF00574">
    <property type="entry name" value="CLP_protease"/>
    <property type="match status" value="1"/>
</dbReference>
<dbReference type="SUPFAM" id="SSF52096">
    <property type="entry name" value="ClpP/crotonase"/>
    <property type="match status" value="1"/>
</dbReference>
<keyword evidence="2" id="KW-1185">Reference proteome</keyword>
<evidence type="ECO:0000313" key="1">
    <source>
        <dbReference type="EMBL" id="PRQ56609.1"/>
    </source>
</evidence>
<name>A0A2P6SD55_ROSCH</name>
<protein>
    <submittedName>
        <fullName evidence="1">Putative Clp protease proteolytic subunit /Translocation-enhancing protein TepA</fullName>
    </submittedName>
</protein>
<dbReference type="InterPro" id="IPR029045">
    <property type="entry name" value="ClpP/crotonase-like_dom_sf"/>
</dbReference>
<reference evidence="1 2" key="1">
    <citation type="journal article" date="2018" name="Nat. Genet.">
        <title>The Rosa genome provides new insights in the design of modern roses.</title>
        <authorList>
            <person name="Bendahmane M."/>
        </authorList>
    </citation>
    <scope>NUCLEOTIDE SEQUENCE [LARGE SCALE GENOMIC DNA]</scope>
    <source>
        <strain evidence="2">cv. Old Blush</strain>
    </source>
</reference>
<keyword evidence="1" id="KW-0378">Hydrolase</keyword>
<dbReference type="InterPro" id="IPR023562">
    <property type="entry name" value="ClpP/TepA"/>
</dbReference>